<accession>A0ABP8QJ51</accession>
<reference evidence="3" key="1">
    <citation type="journal article" date="2019" name="Int. J. Syst. Evol. Microbiol.">
        <title>The Global Catalogue of Microorganisms (GCM) 10K type strain sequencing project: providing services to taxonomists for standard genome sequencing and annotation.</title>
        <authorList>
            <consortium name="The Broad Institute Genomics Platform"/>
            <consortium name="The Broad Institute Genome Sequencing Center for Infectious Disease"/>
            <person name="Wu L."/>
            <person name="Ma J."/>
        </authorList>
    </citation>
    <scope>NUCLEOTIDE SEQUENCE [LARGE SCALE GENOMIC DNA]</scope>
    <source>
        <strain evidence="3">JCM 17841</strain>
    </source>
</reference>
<evidence type="ECO:0000313" key="3">
    <source>
        <dbReference type="Proteomes" id="UP001501243"/>
    </source>
</evidence>
<evidence type="ECO:0008006" key="4">
    <source>
        <dbReference type="Google" id="ProtNLM"/>
    </source>
</evidence>
<evidence type="ECO:0000313" key="2">
    <source>
        <dbReference type="EMBL" id="GAA4503506.1"/>
    </source>
</evidence>
<feature type="signal peptide" evidence="1">
    <location>
        <begin position="1"/>
        <end position="19"/>
    </location>
</feature>
<feature type="chain" id="PRO_5045667266" description="Beta-lactamase-inhibitor-like PepSY-like domain-containing protein" evidence="1">
    <location>
        <begin position="20"/>
        <end position="143"/>
    </location>
</feature>
<protein>
    <recommendedName>
        <fullName evidence="4">Beta-lactamase-inhibitor-like PepSY-like domain-containing protein</fullName>
    </recommendedName>
</protein>
<sequence>MKSLLLLLGGALLASAAQAQEVAPAQVPAAAKATLYAKFPAVKAVTWEKEGPNLEAGFKLNGKTMSVVITPGGALQETETDMPPAQLPAAVRATLARNYKAYKVAEASTIVKADGTTVYEAEVAKSGKKQDVLFTADGRVVTP</sequence>
<keyword evidence="1" id="KW-0732">Signal</keyword>
<dbReference type="Gene3D" id="3.10.450.360">
    <property type="match status" value="1"/>
</dbReference>
<comment type="caution">
    <text evidence="2">The sequence shown here is derived from an EMBL/GenBank/DDBJ whole genome shotgun (WGS) entry which is preliminary data.</text>
</comment>
<proteinExistence type="predicted"/>
<organism evidence="2 3">
    <name type="scientific">Hymenobacter ginsengisoli</name>
    <dbReference type="NCBI Taxonomy" id="1051626"/>
    <lineage>
        <taxon>Bacteria</taxon>
        <taxon>Pseudomonadati</taxon>
        <taxon>Bacteroidota</taxon>
        <taxon>Cytophagia</taxon>
        <taxon>Cytophagales</taxon>
        <taxon>Hymenobacteraceae</taxon>
        <taxon>Hymenobacter</taxon>
    </lineage>
</organism>
<keyword evidence="3" id="KW-1185">Reference proteome</keyword>
<evidence type="ECO:0000256" key="1">
    <source>
        <dbReference type="SAM" id="SignalP"/>
    </source>
</evidence>
<dbReference type="EMBL" id="BAABGQ010000006">
    <property type="protein sequence ID" value="GAA4503506.1"/>
    <property type="molecule type" value="Genomic_DNA"/>
</dbReference>
<gene>
    <name evidence="2" type="ORF">GCM10023172_28490</name>
</gene>
<dbReference type="SUPFAM" id="SSF160574">
    <property type="entry name" value="BT0923-like"/>
    <property type="match status" value="1"/>
</dbReference>
<name>A0ABP8QJ51_9BACT</name>
<dbReference type="Proteomes" id="UP001501243">
    <property type="component" value="Unassembled WGS sequence"/>
</dbReference>
<dbReference type="RefSeq" id="WP_208129773.1">
    <property type="nucleotide sequence ID" value="NZ_BAABGQ010000006.1"/>
</dbReference>